<evidence type="ECO:0000313" key="3">
    <source>
        <dbReference type="Proteomes" id="UP001519460"/>
    </source>
</evidence>
<proteinExistence type="predicted"/>
<accession>A0ABD0LUK2</accession>
<organism evidence="2 3">
    <name type="scientific">Batillaria attramentaria</name>
    <dbReference type="NCBI Taxonomy" id="370345"/>
    <lineage>
        <taxon>Eukaryota</taxon>
        <taxon>Metazoa</taxon>
        <taxon>Spiralia</taxon>
        <taxon>Lophotrochozoa</taxon>
        <taxon>Mollusca</taxon>
        <taxon>Gastropoda</taxon>
        <taxon>Caenogastropoda</taxon>
        <taxon>Sorbeoconcha</taxon>
        <taxon>Cerithioidea</taxon>
        <taxon>Batillariidae</taxon>
        <taxon>Batillaria</taxon>
    </lineage>
</organism>
<dbReference type="Proteomes" id="UP001519460">
    <property type="component" value="Unassembled WGS sequence"/>
</dbReference>
<protein>
    <submittedName>
        <fullName evidence="2">Uncharacterized protein</fullName>
    </submittedName>
</protein>
<sequence length="118" mass="13239">MMQKNCFGADPERLLVLENRAAFKKRQALCYKGKACSQWHSRGALGWVPRTAIRGSLARWLNEDWDARPNASAQQPSQDRQHCQGVGHGLIQQPPPRRGGRSPSIVNKGRIVQLVTLQ</sequence>
<gene>
    <name evidence="2" type="ORF">BaRGS_00005788</name>
</gene>
<reference evidence="2 3" key="1">
    <citation type="journal article" date="2023" name="Sci. Data">
        <title>Genome assembly of the Korean intertidal mud-creeper Batillaria attramentaria.</title>
        <authorList>
            <person name="Patra A.K."/>
            <person name="Ho P.T."/>
            <person name="Jun S."/>
            <person name="Lee S.J."/>
            <person name="Kim Y."/>
            <person name="Won Y.J."/>
        </authorList>
    </citation>
    <scope>NUCLEOTIDE SEQUENCE [LARGE SCALE GENOMIC DNA]</scope>
    <source>
        <strain evidence="2">Wonlab-2016</strain>
    </source>
</reference>
<keyword evidence="3" id="KW-1185">Reference proteome</keyword>
<evidence type="ECO:0000256" key="1">
    <source>
        <dbReference type="SAM" id="MobiDB-lite"/>
    </source>
</evidence>
<name>A0ABD0LUK2_9CAEN</name>
<dbReference type="AlphaFoldDB" id="A0ABD0LUK2"/>
<evidence type="ECO:0000313" key="2">
    <source>
        <dbReference type="EMBL" id="KAK7503162.1"/>
    </source>
</evidence>
<comment type="caution">
    <text evidence="2">The sequence shown here is derived from an EMBL/GenBank/DDBJ whole genome shotgun (WGS) entry which is preliminary data.</text>
</comment>
<dbReference type="EMBL" id="JACVVK020000022">
    <property type="protein sequence ID" value="KAK7503162.1"/>
    <property type="molecule type" value="Genomic_DNA"/>
</dbReference>
<feature type="region of interest" description="Disordered" evidence="1">
    <location>
        <begin position="67"/>
        <end position="105"/>
    </location>
</feature>